<keyword evidence="1" id="KW-0472">Membrane</keyword>
<proteinExistence type="predicted"/>
<keyword evidence="1" id="KW-1133">Transmembrane helix</keyword>
<dbReference type="Proteomes" id="UP000231388">
    <property type="component" value="Unassembled WGS sequence"/>
</dbReference>
<reference evidence="2 3" key="1">
    <citation type="submission" date="2017-09" db="EMBL/GenBank/DDBJ databases">
        <title>Depth-based differentiation of microbial function through sediment-hosted aquifers and enrichment of novel symbionts in the deep terrestrial subsurface.</title>
        <authorList>
            <person name="Probst A.J."/>
            <person name="Ladd B."/>
            <person name="Jarett J.K."/>
            <person name="Geller-Mcgrath D.E."/>
            <person name="Sieber C.M."/>
            <person name="Emerson J.B."/>
            <person name="Anantharaman K."/>
            <person name="Thomas B.C."/>
            <person name="Malmstrom R."/>
            <person name="Stieglmeier M."/>
            <person name="Klingl A."/>
            <person name="Woyke T."/>
            <person name="Ryan C.M."/>
            <person name="Banfield J.F."/>
        </authorList>
    </citation>
    <scope>NUCLEOTIDE SEQUENCE [LARGE SCALE GENOMIC DNA]</scope>
    <source>
        <strain evidence="2">CG23_combo_of_CG06-09_8_20_14_all_40_14</strain>
    </source>
</reference>
<evidence type="ECO:0000256" key="1">
    <source>
        <dbReference type="SAM" id="Phobius"/>
    </source>
</evidence>
<organism evidence="2 3">
    <name type="scientific">candidate division WWE3 bacterium CG23_combo_of_CG06-09_8_20_14_all_40_14</name>
    <dbReference type="NCBI Taxonomy" id="1975095"/>
    <lineage>
        <taxon>Bacteria</taxon>
        <taxon>Katanobacteria</taxon>
    </lineage>
</organism>
<accession>A0A2G9XCZ2</accession>
<gene>
    <name evidence="2" type="ORF">COX53_00270</name>
</gene>
<feature type="transmembrane region" description="Helical" evidence="1">
    <location>
        <begin position="13"/>
        <end position="31"/>
    </location>
</feature>
<sequence>MTLTELSIATKKFAFWFVVAILSFYTLKFVFIKAKALYLTLNPPKLPPAEASFGSVPSLKFNTLNFSEGSFPEYVLDTKTGTLPAFPDRAFVYRLAIPYPRITAEKEAKEFGKSVNFWWSPAKKSLIEFTWESEENKNLYFNIATKNIVLETTSEYLSENLLVGSGLFSIDAQNKAQDFLRNRGFLGEDLLNTDIKTAYVRAGRAGLYETINYLQANLVRVDFYRKAKINEDTEALVYGENPATALVSVFVGNPSDYEKRNDILLTYPIFYYNNPAILLEKSTYPIIPIEKAWDFVKNGGGAVVYLKGNTNNFYDGYKLLKVAKMEMRDVGLAYYQPKDPAPFLQPIYVFEGVFTTTEKESGTFYIYVQALDSQNIMDYPDLR</sequence>
<evidence type="ECO:0000313" key="2">
    <source>
        <dbReference type="EMBL" id="PIP04836.1"/>
    </source>
</evidence>
<evidence type="ECO:0000313" key="3">
    <source>
        <dbReference type="Proteomes" id="UP000231388"/>
    </source>
</evidence>
<comment type="caution">
    <text evidence="2">The sequence shown here is derived from an EMBL/GenBank/DDBJ whole genome shotgun (WGS) entry which is preliminary data.</text>
</comment>
<dbReference type="EMBL" id="PCQY01000005">
    <property type="protein sequence ID" value="PIP04836.1"/>
    <property type="molecule type" value="Genomic_DNA"/>
</dbReference>
<protein>
    <submittedName>
        <fullName evidence="2">Uncharacterized protein</fullName>
    </submittedName>
</protein>
<keyword evidence="1" id="KW-0812">Transmembrane</keyword>
<dbReference type="AlphaFoldDB" id="A0A2G9XCZ2"/>
<name>A0A2G9XCZ2_UNCKA</name>